<dbReference type="PANTHER" id="PTHR24410">
    <property type="entry name" value="HL07962P-RELATED"/>
    <property type="match status" value="1"/>
</dbReference>
<evidence type="ECO:0000259" key="2">
    <source>
        <dbReference type="PROSITE" id="PS50097"/>
    </source>
</evidence>
<dbReference type="PROSITE" id="PS51886">
    <property type="entry name" value="TLDC"/>
    <property type="match status" value="1"/>
</dbReference>
<dbReference type="PANTHER" id="PTHR24410:SF23">
    <property type="entry name" value="BTB DOMAIN-CONTAINING PROTEIN-RELATED"/>
    <property type="match status" value="1"/>
</dbReference>
<feature type="region of interest" description="Disordered" evidence="1">
    <location>
        <begin position="275"/>
        <end position="310"/>
    </location>
</feature>
<evidence type="ECO:0000259" key="3">
    <source>
        <dbReference type="PROSITE" id="PS51886"/>
    </source>
</evidence>
<comment type="caution">
    <text evidence="4">The sequence shown here is derived from an EMBL/GenBank/DDBJ whole genome shotgun (WGS) entry which is preliminary data.</text>
</comment>
<dbReference type="InterPro" id="IPR000210">
    <property type="entry name" value="BTB/POZ_dom"/>
</dbReference>
<dbReference type="OrthoDB" id="2435836at2759"/>
<sequence>MIKFYDRLSSDLTDLLENEYDYNVIVKIGKAPNFKPYKAHAAILYQRSTLFRRELGEAEKDENSIKEIRVDYITPEIFDIIIKYIYGGYVSLDNMKTSIMFELMSAANDFGLVELAQHIQSHMIEHNANWLCLNFARSHRISFRNENLQELNQFCVNISSKYPDLVFNSRDFTSLHENVLVSIVGHDNSEMDETSIFERIIEWALAQNPKISPSPDDWSENDILTIKSTLKKCLPQIRYSRINSDDIFNKIRPYQQILDENVWADLMKRYMALPKPPKSPSINPTTTHPRGISITIPQSKSSSSHSHTTEQLSREIDSSLKISSNHSLSAIVTDEQIAEIASWIDGRSSPFEVSNNPYEFQLILRGSCDGFNYKTFWDLCNKQSHTVVILKINGCDEILGGYNPLEWDKQKYRGWSKTDKSFIFKIGTENSPETILSKVQNPDQAIFESYYDGNGPNFGGTALRMKDDFKEDKSCVCVGHKGYEKSIRTSKATFSVDEYEVFKVINKFGLKIPE</sequence>
<name>A0A397VSQ1_9GLOM</name>
<dbReference type="Proteomes" id="UP000266673">
    <property type="component" value="Unassembled WGS sequence"/>
</dbReference>
<dbReference type="InterPro" id="IPR011333">
    <property type="entry name" value="SKP1/BTB/POZ_sf"/>
</dbReference>
<dbReference type="Pfam" id="PF00651">
    <property type="entry name" value="BTB"/>
    <property type="match status" value="1"/>
</dbReference>
<dbReference type="Gene3D" id="3.30.710.10">
    <property type="entry name" value="Potassium Channel Kv1.1, Chain A"/>
    <property type="match status" value="1"/>
</dbReference>
<organism evidence="4 5">
    <name type="scientific">Gigaspora rosea</name>
    <dbReference type="NCBI Taxonomy" id="44941"/>
    <lineage>
        <taxon>Eukaryota</taxon>
        <taxon>Fungi</taxon>
        <taxon>Fungi incertae sedis</taxon>
        <taxon>Mucoromycota</taxon>
        <taxon>Glomeromycotina</taxon>
        <taxon>Glomeromycetes</taxon>
        <taxon>Diversisporales</taxon>
        <taxon>Gigasporaceae</taxon>
        <taxon>Gigaspora</taxon>
    </lineage>
</organism>
<reference evidence="4 5" key="1">
    <citation type="submission" date="2018-06" db="EMBL/GenBank/DDBJ databases">
        <title>Comparative genomics reveals the genomic features of Rhizophagus irregularis, R. cerebriforme, R. diaphanum and Gigaspora rosea, and their symbiotic lifestyle signature.</title>
        <authorList>
            <person name="Morin E."/>
            <person name="San Clemente H."/>
            <person name="Chen E.C.H."/>
            <person name="De La Providencia I."/>
            <person name="Hainaut M."/>
            <person name="Kuo A."/>
            <person name="Kohler A."/>
            <person name="Murat C."/>
            <person name="Tang N."/>
            <person name="Roy S."/>
            <person name="Loubradou J."/>
            <person name="Henrissat B."/>
            <person name="Grigoriev I.V."/>
            <person name="Corradi N."/>
            <person name="Roux C."/>
            <person name="Martin F.M."/>
        </authorList>
    </citation>
    <scope>NUCLEOTIDE SEQUENCE [LARGE SCALE GENOMIC DNA]</scope>
    <source>
        <strain evidence="4 5">DAOM 194757</strain>
    </source>
</reference>
<dbReference type="InterPro" id="IPR006571">
    <property type="entry name" value="TLDc_dom"/>
</dbReference>
<evidence type="ECO:0000313" key="4">
    <source>
        <dbReference type="EMBL" id="RIB24039.1"/>
    </source>
</evidence>
<dbReference type="InterPro" id="IPR051481">
    <property type="entry name" value="BTB-POZ/Galectin-3-binding"/>
</dbReference>
<feature type="domain" description="TLDc" evidence="3">
    <location>
        <begin position="330"/>
        <end position="505"/>
    </location>
</feature>
<evidence type="ECO:0000256" key="1">
    <source>
        <dbReference type="SAM" id="MobiDB-lite"/>
    </source>
</evidence>
<evidence type="ECO:0000313" key="5">
    <source>
        <dbReference type="Proteomes" id="UP000266673"/>
    </source>
</evidence>
<dbReference type="SUPFAM" id="SSF54695">
    <property type="entry name" value="POZ domain"/>
    <property type="match status" value="1"/>
</dbReference>
<dbReference type="Pfam" id="PF07534">
    <property type="entry name" value="TLD"/>
    <property type="match status" value="1"/>
</dbReference>
<feature type="compositionally biased region" description="Low complexity" evidence="1">
    <location>
        <begin position="292"/>
        <end position="306"/>
    </location>
</feature>
<accession>A0A397VSQ1</accession>
<gene>
    <name evidence="4" type="ORF">C2G38_2169651</name>
</gene>
<feature type="domain" description="BTB" evidence="2">
    <location>
        <begin position="22"/>
        <end position="94"/>
    </location>
</feature>
<dbReference type="SMART" id="SM00225">
    <property type="entry name" value="BTB"/>
    <property type="match status" value="1"/>
</dbReference>
<dbReference type="PROSITE" id="PS50097">
    <property type="entry name" value="BTB"/>
    <property type="match status" value="1"/>
</dbReference>
<keyword evidence="5" id="KW-1185">Reference proteome</keyword>
<dbReference type="EMBL" id="QKWP01000233">
    <property type="protein sequence ID" value="RIB24039.1"/>
    <property type="molecule type" value="Genomic_DNA"/>
</dbReference>
<protein>
    <recommendedName>
        <fullName evidence="6">BTB/POZ domain-containing protein</fullName>
    </recommendedName>
</protein>
<dbReference type="AlphaFoldDB" id="A0A397VSQ1"/>
<proteinExistence type="predicted"/>
<evidence type="ECO:0008006" key="6">
    <source>
        <dbReference type="Google" id="ProtNLM"/>
    </source>
</evidence>